<accession>A0A8X6PPK7</accession>
<proteinExistence type="predicted"/>
<keyword evidence="2" id="KW-1185">Reference proteome</keyword>
<dbReference type="EMBL" id="BMAW01022659">
    <property type="protein sequence ID" value="GFT78722.1"/>
    <property type="molecule type" value="Genomic_DNA"/>
</dbReference>
<dbReference type="Proteomes" id="UP000887013">
    <property type="component" value="Unassembled WGS sequence"/>
</dbReference>
<sequence>MKNDLIFSELIREACSAVSEGFMTENRALFAEIDVFSEKESIEVDLLLGQLVIIYLLYATSWTKSFISSEMSEYKLNNLVPFQSCRFNVILILELLGCYPSPFEASYLDKDKT</sequence>
<evidence type="ECO:0000313" key="2">
    <source>
        <dbReference type="Proteomes" id="UP000887013"/>
    </source>
</evidence>
<protein>
    <submittedName>
        <fullName evidence="1">Uncharacterized protein</fullName>
    </submittedName>
</protein>
<reference evidence="1" key="1">
    <citation type="submission" date="2020-08" db="EMBL/GenBank/DDBJ databases">
        <title>Multicomponent nature underlies the extraordinary mechanical properties of spider dragline silk.</title>
        <authorList>
            <person name="Kono N."/>
            <person name="Nakamura H."/>
            <person name="Mori M."/>
            <person name="Yoshida Y."/>
            <person name="Ohtoshi R."/>
            <person name="Malay A.D."/>
            <person name="Moran D.A.P."/>
            <person name="Tomita M."/>
            <person name="Numata K."/>
            <person name="Arakawa K."/>
        </authorList>
    </citation>
    <scope>NUCLEOTIDE SEQUENCE</scope>
</reference>
<organism evidence="1 2">
    <name type="scientific">Nephila pilipes</name>
    <name type="common">Giant wood spider</name>
    <name type="synonym">Nephila maculata</name>
    <dbReference type="NCBI Taxonomy" id="299642"/>
    <lineage>
        <taxon>Eukaryota</taxon>
        <taxon>Metazoa</taxon>
        <taxon>Ecdysozoa</taxon>
        <taxon>Arthropoda</taxon>
        <taxon>Chelicerata</taxon>
        <taxon>Arachnida</taxon>
        <taxon>Araneae</taxon>
        <taxon>Araneomorphae</taxon>
        <taxon>Entelegynae</taxon>
        <taxon>Araneoidea</taxon>
        <taxon>Nephilidae</taxon>
        <taxon>Nephila</taxon>
    </lineage>
</organism>
<dbReference type="AlphaFoldDB" id="A0A8X6PPK7"/>
<gene>
    <name evidence="1" type="ORF">NPIL_189751</name>
</gene>
<evidence type="ECO:0000313" key="1">
    <source>
        <dbReference type="EMBL" id="GFT78722.1"/>
    </source>
</evidence>
<comment type="caution">
    <text evidence="1">The sequence shown here is derived from an EMBL/GenBank/DDBJ whole genome shotgun (WGS) entry which is preliminary data.</text>
</comment>
<name>A0A8X6PPK7_NEPPI</name>